<dbReference type="EMBL" id="JAENHL010000007">
    <property type="protein sequence ID" value="MBK1867810.1"/>
    <property type="molecule type" value="Genomic_DNA"/>
</dbReference>
<gene>
    <name evidence="1" type="ORF">JHL16_15740</name>
</gene>
<reference evidence="1" key="1">
    <citation type="submission" date="2021-01" db="EMBL/GenBank/DDBJ databases">
        <authorList>
            <person name="Sun Q."/>
        </authorList>
    </citation>
    <scope>NUCLEOTIDE SEQUENCE</scope>
    <source>
        <strain evidence="1">YIM B02566</strain>
    </source>
</reference>
<accession>A0ACC5R5B2</accession>
<protein>
    <submittedName>
        <fullName evidence="1">DUF1465 family protein</fullName>
    </submittedName>
</protein>
<keyword evidence="2" id="KW-1185">Reference proteome</keyword>
<comment type="caution">
    <text evidence="1">The sequence shown here is derived from an EMBL/GenBank/DDBJ whole genome shotgun (WGS) entry which is preliminary data.</text>
</comment>
<organism evidence="1 2">
    <name type="scientific">Taklimakanibacter albus</name>
    <dbReference type="NCBI Taxonomy" id="2800327"/>
    <lineage>
        <taxon>Bacteria</taxon>
        <taxon>Pseudomonadati</taxon>
        <taxon>Pseudomonadota</taxon>
        <taxon>Alphaproteobacteria</taxon>
        <taxon>Hyphomicrobiales</taxon>
        <taxon>Aestuariivirgaceae</taxon>
        <taxon>Taklimakanibacter</taxon>
    </lineage>
</organism>
<sequence length="178" mass="19693">MVTGDNSTNGRGESLVDFLARFTASDQFASIFKEGMGLVEETANYLDGPGRQDARLLDRTGAIAYATESMRLTTRLMQLASWLLLQRAVSAGEISVDDASKEKHRIHLSEIGAGHVMTGYEQIPVALKDLVDRSLRLHERIQKLDEMLSTKARVAPPQPSPVSHQMDRLAAVFKTARR</sequence>
<name>A0ACC5R5B2_9HYPH</name>
<evidence type="ECO:0000313" key="1">
    <source>
        <dbReference type="EMBL" id="MBK1867810.1"/>
    </source>
</evidence>
<dbReference type="Proteomes" id="UP000616151">
    <property type="component" value="Unassembled WGS sequence"/>
</dbReference>
<evidence type="ECO:0000313" key="2">
    <source>
        <dbReference type="Proteomes" id="UP000616151"/>
    </source>
</evidence>
<proteinExistence type="predicted"/>